<dbReference type="EMBL" id="CP001134">
    <property type="protein sequence ID" value="ACH64674.1"/>
    <property type="molecule type" value="Genomic_DNA"/>
</dbReference>
<feature type="signal peptide" evidence="1">
    <location>
        <begin position="1"/>
        <end position="21"/>
    </location>
</feature>
<dbReference type="Proteomes" id="UP000001857">
    <property type="component" value="Plasmid pMJ100"/>
</dbReference>
<organism evidence="2 3">
    <name type="scientific">Aliivibrio fischeri (strain MJ11)</name>
    <name type="common">Vibrio fischeri</name>
    <dbReference type="NCBI Taxonomy" id="388396"/>
    <lineage>
        <taxon>Bacteria</taxon>
        <taxon>Pseudomonadati</taxon>
        <taxon>Pseudomonadota</taxon>
        <taxon>Gammaproteobacteria</taxon>
        <taxon>Vibrionales</taxon>
        <taxon>Vibrionaceae</taxon>
        <taxon>Aliivibrio</taxon>
    </lineage>
</organism>
<reference evidence="3" key="1">
    <citation type="submission" date="2008-08" db="EMBL/GenBank/DDBJ databases">
        <title>Complete sequence of Vibrio fischeri strain MJ11.</title>
        <authorList>
            <person name="Mandel M.J."/>
            <person name="Stabb E.V."/>
            <person name="Ruby E.G."/>
            <person name="Ferriera S."/>
            <person name="Johnson J."/>
            <person name="Kravitz S."/>
            <person name="Beeson K."/>
            <person name="Sutton G."/>
            <person name="Rogers Y.-H."/>
            <person name="Friedman R."/>
            <person name="Frazier M."/>
            <person name="Venter J.C."/>
        </authorList>
    </citation>
    <scope>NUCLEOTIDE SEQUENCE [LARGE SCALE GENOMIC DNA]</scope>
    <source>
        <strain evidence="3">MJ11</strain>
        <plasmid evidence="3">Plasmid pMJ100</plasmid>
    </source>
</reference>
<geneLocation type="plasmid" evidence="2 3">
    <name>pMJ100</name>
</geneLocation>
<feature type="chain" id="PRO_5002832868" evidence="1">
    <location>
        <begin position="22"/>
        <end position="142"/>
    </location>
</feature>
<evidence type="ECO:0000313" key="3">
    <source>
        <dbReference type="Proteomes" id="UP000001857"/>
    </source>
</evidence>
<proteinExistence type="predicted"/>
<dbReference type="HOGENOM" id="CLU_1815012_0_0_6"/>
<keyword evidence="2" id="KW-0614">Plasmid</keyword>
<dbReference type="RefSeq" id="WP_012534457.1">
    <property type="nucleotide sequence ID" value="NC_011185.1"/>
</dbReference>
<accession>B5EVY3</accession>
<gene>
    <name evidence="2" type="ordered locus">VFMJ11_B0040</name>
</gene>
<evidence type="ECO:0000256" key="1">
    <source>
        <dbReference type="SAM" id="SignalP"/>
    </source>
</evidence>
<evidence type="ECO:0000313" key="2">
    <source>
        <dbReference type="EMBL" id="ACH64674.1"/>
    </source>
</evidence>
<reference evidence="2 3" key="2">
    <citation type="journal article" date="2009" name="Nature">
        <title>A single regulatory gene is sufficient to alter bacterial host range.</title>
        <authorList>
            <person name="Mandel M.J."/>
            <person name="Wollenberg M.S."/>
            <person name="Stabb E.V."/>
            <person name="Visick K.L."/>
            <person name="Ruby E.G."/>
        </authorList>
    </citation>
    <scope>NUCLEOTIDE SEQUENCE [LARGE SCALE GENOMIC DNA]</scope>
    <source>
        <strain evidence="2 3">MJ11</strain>
        <plasmid evidence="3">Plasmid pMJ100</plasmid>
    </source>
</reference>
<protein>
    <submittedName>
        <fullName evidence="2">Uncharacterized protein</fullName>
    </submittedName>
</protein>
<keyword evidence="1" id="KW-0732">Signal</keyword>
<sequence>MTKLTLPFLTLLLTSGSYAYAEPKELNQYLESTKKDNLQYGALLQNYSDHFSKKCRRYITVKELQSSEVNKLITATFSSQGYGNETVKIVNSIVTENFNCIDLNKPFQALQNNQKLHEISPKYAKFLNMMGDIELNGNSDSN</sequence>
<dbReference type="KEGG" id="vfm:VFMJ11_B0040"/>
<dbReference type="AlphaFoldDB" id="B5EVY3"/>
<name>B5EVY3_ALIFM</name>